<accession>A0A507CVU5</accession>
<dbReference type="Proteomes" id="UP000320475">
    <property type="component" value="Unassembled WGS sequence"/>
</dbReference>
<dbReference type="GO" id="GO:0016020">
    <property type="term" value="C:membrane"/>
    <property type="evidence" value="ECO:0007669"/>
    <property type="project" value="UniProtKB-SubCell"/>
</dbReference>
<dbReference type="AlphaFoldDB" id="A0A507CVU5"/>
<protein>
    <recommendedName>
        <fullName evidence="9">Major facilitator superfamily (MFS) profile domain-containing protein</fullName>
    </recommendedName>
</protein>
<feature type="transmembrane region" description="Helical" evidence="6">
    <location>
        <begin position="197"/>
        <end position="217"/>
    </location>
</feature>
<feature type="transmembrane region" description="Helical" evidence="6">
    <location>
        <begin position="23"/>
        <end position="40"/>
    </location>
</feature>
<dbReference type="PANTHER" id="PTHR43791:SF49">
    <property type="entry name" value="TRANSPORTER, PUTATIVE (AFU_ORTHOLOGUE AFUA_4G04250)-RELATED"/>
    <property type="match status" value="1"/>
</dbReference>
<evidence type="ECO:0000313" key="7">
    <source>
        <dbReference type="EMBL" id="TPX42990.1"/>
    </source>
</evidence>
<evidence type="ECO:0000256" key="5">
    <source>
        <dbReference type="ARBA" id="ARBA00023136"/>
    </source>
</evidence>
<name>A0A507CVU5_9FUNG</name>
<dbReference type="FunFam" id="1.20.1250.20:FF:000018">
    <property type="entry name" value="MFS transporter permease"/>
    <property type="match status" value="1"/>
</dbReference>
<evidence type="ECO:0000256" key="2">
    <source>
        <dbReference type="ARBA" id="ARBA00022448"/>
    </source>
</evidence>
<evidence type="ECO:0000313" key="8">
    <source>
        <dbReference type="Proteomes" id="UP000320475"/>
    </source>
</evidence>
<comment type="caution">
    <text evidence="7">The sequence shown here is derived from an EMBL/GenBank/DDBJ whole genome shotgun (WGS) entry which is preliminary data.</text>
</comment>
<comment type="subcellular location">
    <subcellularLocation>
        <location evidence="1">Membrane</location>
        <topology evidence="1">Multi-pass membrane protein</topology>
    </subcellularLocation>
</comment>
<feature type="transmembrane region" description="Helical" evidence="6">
    <location>
        <begin position="407"/>
        <end position="426"/>
    </location>
</feature>
<sequence>MDDVEKKPPVEILRLKWTPEEEASVRILPLALCLYVFAILDRTNIGNARAYSLDTKAGRGQMEIDNDMYGMDYNMVLSMFFIPYCALEPFSNLALIYFRPSSWLSRIALSWGILCTCMAACNSYTSMMIVRILLGCAEAGLFPGLAFWMTFWYKPNEVSGRISFFYAGATTAIAFSGLLATGIFYMNDAAGLAAWKWIFILEGTPSVLIGIVFYFLLPDYPETCKFLNEREKEIAINRLRADPAHQPNQRKYFTFRDILPVLREWEVWAQAFIFAAATAPGYSISYFQPTILTYLGYSGINAQWMTIPSNLWQAICAIIISNLSDRLEDRSGPLAMGMLSASLAFIVMATVWQYPGLIYANNHRTAGGRGFAMGLMNGLGSVSGAIGGQIYRTPDAPHYPMGNGTNAAILLSGVFMTLVVRISFIFKNGAIDRRNKNLAESGIELTEDQLFKYTL</sequence>
<evidence type="ECO:0000256" key="1">
    <source>
        <dbReference type="ARBA" id="ARBA00004141"/>
    </source>
</evidence>
<dbReference type="InterPro" id="IPR036259">
    <property type="entry name" value="MFS_trans_sf"/>
</dbReference>
<keyword evidence="2" id="KW-0813">Transport</keyword>
<evidence type="ECO:0008006" key="9">
    <source>
        <dbReference type="Google" id="ProtNLM"/>
    </source>
</evidence>
<evidence type="ECO:0000256" key="4">
    <source>
        <dbReference type="ARBA" id="ARBA00022989"/>
    </source>
</evidence>
<dbReference type="Gene3D" id="1.20.1250.20">
    <property type="entry name" value="MFS general substrate transporter like domains"/>
    <property type="match status" value="2"/>
</dbReference>
<organism evidence="7 8">
    <name type="scientific">Synchytrium endobioticum</name>
    <dbReference type="NCBI Taxonomy" id="286115"/>
    <lineage>
        <taxon>Eukaryota</taxon>
        <taxon>Fungi</taxon>
        <taxon>Fungi incertae sedis</taxon>
        <taxon>Chytridiomycota</taxon>
        <taxon>Chytridiomycota incertae sedis</taxon>
        <taxon>Chytridiomycetes</taxon>
        <taxon>Synchytriales</taxon>
        <taxon>Synchytriaceae</taxon>
        <taxon>Synchytrium</taxon>
    </lineage>
</organism>
<gene>
    <name evidence="7" type="ORF">SeLEV6574_g05313</name>
</gene>
<evidence type="ECO:0000256" key="3">
    <source>
        <dbReference type="ARBA" id="ARBA00022692"/>
    </source>
</evidence>
<evidence type="ECO:0000256" key="6">
    <source>
        <dbReference type="SAM" id="Phobius"/>
    </source>
</evidence>
<feature type="transmembrane region" description="Helical" evidence="6">
    <location>
        <begin position="76"/>
        <end position="97"/>
    </location>
</feature>
<dbReference type="VEuPathDB" id="FungiDB:SeMB42_g07536"/>
<feature type="transmembrane region" description="Helical" evidence="6">
    <location>
        <begin position="103"/>
        <end position="121"/>
    </location>
</feature>
<reference evidence="7 8" key="1">
    <citation type="journal article" date="2019" name="Sci. Rep.">
        <title>Comparative genomics of chytrid fungi reveal insights into the obligate biotrophic and pathogenic lifestyle of Synchytrium endobioticum.</title>
        <authorList>
            <person name="van de Vossenberg B.T.L.H."/>
            <person name="Warris S."/>
            <person name="Nguyen H.D.T."/>
            <person name="van Gent-Pelzer M.P.E."/>
            <person name="Joly D.L."/>
            <person name="van de Geest H.C."/>
            <person name="Bonants P.J.M."/>
            <person name="Smith D.S."/>
            <person name="Levesque C.A."/>
            <person name="van der Lee T.A.J."/>
        </authorList>
    </citation>
    <scope>NUCLEOTIDE SEQUENCE [LARGE SCALE GENOMIC DNA]</scope>
    <source>
        <strain evidence="7 8">LEV6574</strain>
    </source>
</reference>
<feature type="transmembrane region" description="Helical" evidence="6">
    <location>
        <begin position="334"/>
        <end position="354"/>
    </location>
</feature>
<proteinExistence type="predicted"/>
<dbReference type="OrthoDB" id="1935484at2759"/>
<dbReference type="PANTHER" id="PTHR43791">
    <property type="entry name" value="PERMEASE-RELATED"/>
    <property type="match status" value="1"/>
</dbReference>
<keyword evidence="5 6" id="KW-0472">Membrane</keyword>
<keyword evidence="3 6" id="KW-0812">Transmembrane</keyword>
<feature type="transmembrane region" description="Helical" evidence="6">
    <location>
        <begin position="128"/>
        <end position="152"/>
    </location>
</feature>
<feature type="transmembrane region" description="Helical" evidence="6">
    <location>
        <begin position="164"/>
        <end position="185"/>
    </location>
</feature>
<keyword evidence="4 6" id="KW-1133">Transmembrane helix</keyword>
<dbReference type="InterPro" id="IPR011701">
    <property type="entry name" value="MFS"/>
</dbReference>
<dbReference type="GO" id="GO:0022857">
    <property type="term" value="F:transmembrane transporter activity"/>
    <property type="evidence" value="ECO:0007669"/>
    <property type="project" value="InterPro"/>
</dbReference>
<dbReference type="SUPFAM" id="SSF103473">
    <property type="entry name" value="MFS general substrate transporter"/>
    <property type="match status" value="1"/>
</dbReference>
<dbReference type="Pfam" id="PF07690">
    <property type="entry name" value="MFS_1"/>
    <property type="match status" value="1"/>
</dbReference>
<dbReference type="EMBL" id="QEAM01000244">
    <property type="protein sequence ID" value="TPX42990.1"/>
    <property type="molecule type" value="Genomic_DNA"/>
</dbReference>
<feature type="transmembrane region" description="Helical" evidence="6">
    <location>
        <begin position="267"/>
        <end position="287"/>
    </location>
</feature>